<evidence type="ECO:0000313" key="6">
    <source>
        <dbReference type="EMBL" id="PWJ86994.1"/>
    </source>
</evidence>
<dbReference type="NCBIfam" id="TIGR02779">
    <property type="entry name" value="NHEJ_ligase_lig"/>
    <property type="match status" value="1"/>
</dbReference>
<feature type="domain" description="ATP-dependent DNA ligase family profile" evidence="5">
    <location>
        <begin position="148"/>
        <end position="273"/>
    </location>
</feature>
<evidence type="ECO:0000313" key="7">
    <source>
        <dbReference type="Proteomes" id="UP000245631"/>
    </source>
</evidence>
<dbReference type="CDD" id="cd07971">
    <property type="entry name" value="OBF_DNA_ligase_LigD"/>
    <property type="match status" value="1"/>
</dbReference>
<dbReference type="GO" id="GO:0005524">
    <property type="term" value="F:ATP binding"/>
    <property type="evidence" value="ECO:0007669"/>
    <property type="project" value="InterPro"/>
</dbReference>
<dbReference type="PROSITE" id="PS50160">
    <property type="entry name" value="DNA_LIGASE_A3"/>
    <property type="match status" value="1"/>
</dbReference>
<dbReference type="GO" id="GO:0006281">
    <property type="term" value="P:DNA repair"/>
    <property type="evidence" value="ECO:0007669"/>
    <property type="project" value="InterPro"/>
</dbReference>
<organism evidence="6 7">
    <name type="scientific">Rhizobium loti</name>
    <name type="common">Mesorhizobium loti</name>
    <dbReference type="NCBI Taxonomy" id="381"/>
    <lineage>
        <taxon>Bacteria</taxon>
        <taxon>Pseudomonadati</taxon>
        <taxon>Pseudomonadota</taxon>
        <taxon>Alphaproteobacteria</taxon>
        <taxon>Hyphomicrobiales</taxon>
        <taxon>Phyllobacteriaceae</taxon>
        <taxon>Mesorhizobium</taxon>
    </lineage>
</organism>
<dbReference type="InterPro" id="IPR012309">
    <property type="entry name" value="DNA_ligase_ATP-dep_C"/>
</dbReference>
<dbReference type="PANTHER" id="PTHR45674:SF4">
    <property type="entry name" value="DNA LIGASE 1"/>
    <property type="match status" value="1"/>
</dbReference>
<dbReference type="InterPro" id="IPR050191">
    <property type="entry name" value="ATP-dep_DNA_ligase"/>
</dbReference>
<keyword evidence="3 6" id="KW-0436">Ligase</keyword>
<evidence type="ECO:0000256" key="4">
    <source>
        <dbReference type="ARBA" id="ARBA00034003"/>
    </source>
</evidence>
<comment type="catalytic activity">
    <reaction evidence="4">
        <text>ATP + (deoxyribonucleotide)n-3'-hydroxyl + 5'-phospho-(deoxyribonucleotide)m = (deoxyribonucleotide)n+m + AMP + diphosphate.</text>
        <dbReference type="EC" id="6.5.1.1"/>
    </reaction>
</comment>
<dbReference type="InterPro" id="IPR012340">
    <property type="entry name" value="NA-bd_OB-fold"/>
</dbReference>
<dbReference type="SUPFAM" id="SSF50249">
    <property type="entry name" value="Nucleic acid-binding proteins"/>
    <property type="match status" value="1"/>
</dbReference>
<name>A0A8E2W8Q7_RHILI</name>
<dbReference type="GO" id="GO:0006310">
    <property type="term" value="P:DNA recombination"/>
    <property type="evidence" value="ECO:0007669"/>
    <property type="project" value="InterPro"/>
</dbReference>
<reference evidence="6 7" key="1">
    <citation type="submission" date="2018-05" db="EMBL/GenBank/DDBJ databases">
        <title>Genomic Encyclopedia of Type Strains, Phase IV (KMG-IV): sequencing the most valuable type-strain genomes for metagenomic binning, comparative biology and taxonomic classification.</title>
        <authorList>
            <person name="Goeker M."/>
        </authorList>
    </citation>
    <scope>NUCLEOTIDE SEQUENCE [LARGE SCALE GENOMIC DNA]</scope>
    <source>
        <strain evidence="6 7">DSM 2626</strain>
    </source>
</reference>
<dbReference type="Gene3D" id="3.30.1490.70">
    <property type="match status" value="1"/>
</dbReference>
<dbReference type="EMBL" id="QGGH01000020">
    <property type="protein sequence ID" value="PWJ86994.1"/>
    <property type="molecule type" value="Genomic_DNA"/>
</dbReference>
<dbReference type="InterPro" id="IPR014146">
    <property type="entry name" value="LigD_ligase_dom"/>
</dbReference>
<evidence type="ECO:0000256" key="2">
    <source>
        <dbReference type="ARBA" id="ARBA00012727"/>
    </source>
</evidence>
<evidence type="ECO:0000256" key="1">
    <source>
        <dbReference type="ARBA" id="ARBA00007572"/>
    </source>
</evidence>
<dbReference type="Pfam" id="PF04679">
    <property type="entry name" value="DNA_ligase_A_C"/>
    <property type="match status" value="1"/>
</dbReference>
<evidence type="ECO:0000259" key="5">
    <source>
        <dbReference type="PROSITE" id="PS50160"/>
    </source>
</evidence>
<dbReference type="Proteomes" id="UP000245631">
    <property type="component" value="Unassembled WGS sequence"/>
</dbReference>
<accession>A0A8E2W8Q7</accession>
<comment type="caution">
    <text evidence="6">The sequence shown here is derived from an EMBL/GenBank/DDBJ whole genome shotgun (WGS) entry which is preliminary data.</text>
</comment>
<dbReference type="GO" id="GO:0003910">
    <property type="term" value="F:DNA ligase (ATP) activity"/>
    <property type="evidence" value="ECO:0007669"/>
    <property type="project" value="UniProtKB-EC"/>
</dbReference>
<dbReference type="CDD" id="cd07906">
    <property type="entry name" value="Adenylation_DNA_ligase_LigD_LigC"/>
    <property type="match status" value="1"/>
</dbReference>
<proteinExistence type="inferred from homology"/>
<dbReference type="Gene3D" id="2.40.50.140">
    <property type="entry name" value="Nucleic acid-binding proteins"/>
    <property type="match status" value="1"/>
</dbReference>
<dbReference type="RefSeq" id="WP_170136899.1">
    <property type="nucleotide sequence ID" value="NZ_QGGH01000020.1"/>
</dbReference>
<protein>
    <recommendedName>
        <fullName evidence="2">DNA ligase (ATP)</fullName>
        <ecNumber evidence="2">6.5.1.1</ecNumber>
    </recommendedName>
</protein>
<dbReference type="Gene3D" id="3.30.470.30">
    <property type="entry name" value="DNA ligase/mRNA capping enzyme"/>
    <property type="match status" value="1"/>
</dbReference>
<dbReference type="AlphaFoldDB" id="A0A8E2W8Q7"/>
<evidence type="ECO:0000256" key="3">
    <source>
        <dbReference type="ARBA" id="ARBA00022598"/>
    </source>
</evidence>
<sequence length="362" mass="40726">MEPNPRLAIESDYLSEFRMSAVDGTLSISKRRTRRRDSESIPKYPLPGFRPFQLCTLTDYIPVGGDWLFEMKFDGYRAQVAISGSNVVVYTRNGHDWTRQFKVIVPALQRLTKGAVLIDGEIVAIDSQGRTNFSMLKTGIAAGMPLKFYAFDLLEFDGEDLSNQPLLERKARLASLLGARRPDDSLQFSSHIVDEGKRVFDAMCEGGHEGVIAKRADSSYVGDRTRSWLKIKCTKRQEFVVGGYRPSDTGHGMASLILGTYENGKLVYRGRVGTGFTEAMRNDILAKLEKRRVEKSAFASVPRDIARRARWVRPELVAEVTYAEVTPDGSLRHPSFKGMREDKRADQVVMEMPKTVSRDQGD</sequence>
<dbReference type="Pfam" id="PF01068">
    <property type="entry name" value="DNA_ligase_A_M"/>
    <property type="match status" value="1"/>
</dbReference>
<gene>
    <name evidence="6" type="ORF">C8D77_12092</name>
</gene>
<dbReference type="SUPFAM" id="SSF56091">
    <property type="entry name" value="DNA ligase/mRNA capping enzyme, catalytic domain"/>
    <property type="match status" value="1"/>
</dbReference>
<dbReference type="InterPro" id="IPR012310">
    <property type="entry name" value="DNA_ligase_ATP-dep_cent"/>
</dbReference>
<comment type="similarity">
    <text evidence="1">Belongs to the ATP-dependent DNA ligase family.</text>
</comment>
<dbReference type="PANTHER" id="PTHR45674">
    <property type="entry name" value="DNA LIGASE 1/3 FAMILY MEMBER"/>
    <property type="match status" value="1"/>
</dbReference>
<dbReference type="GeneID" id="61056699"/>
<dbReference type="EC" id="6.5.1.1" evidence="2"/>